<dbReference type="OrthoDB" id="2923695at2759"/>
<feature type="non-terminal residue" evidence="3">
    <location>
        <position position="1"/>
    </location>
</feature>
<reference evidence="4" key="2">
    <citation type="submission" date="2015-01" db="EMBL/GenBank/DDBJ databases">
        <title>Evolutionary Origins and Diversification of the Mycorrhizal Mutualists.</title>
        <authorList>
            <consortium name="DOE Joint Genome Institute"/>
            <consortium name="Mycorrhizal Genomics Consortium"/>
            <person name="Kohler A."/>
            <person name="Kuo A."/>
            <person name="Nagy L.G."/>
            <person name="Floudas D."/>
            <person name="Copeland A."/>
            <person name="Barry K.W."/>
            <person name="Cichocki N."/>
            <person name="Veneault-Fourrey C."/>
            <person name="LaButti K."/>
            <person name="Lindquist E.A."/>
            <person name="Lipzen A."/>
            <person name="Lundell T."/>
            <person name="Morin E."/>
            <person name="Murat C."/>
            <person name="Riley R."/>
            <person name="Ohm R."/>
            <person name="Sun H."/>
            <person name="Tunlid A."/>
            <person name="Henrissat B."/>
            <person name="Grigoriev I.V."/>
            <person name="Hibbett D.S."/>
            <person name="Martin F."/>
        </authorList>
    </citation>
    <scope>NUCLEOTIDE SEQUENCE [LARGE SCALE GENOMIC DNA]</scope>
    <source>
        <strain evidence="4">h7</strain>
    </source>
</reference>
<dbReference type="Pfam" id="PF00012">
    <property type="entry name" value="HSP70"/>
    <property type="match status" value="1"/>
</dbReference>
<dbReference type="GO" id="GO:0140662">
    <property type="term" value="F:ATP-dependent protein folding chaperone"/>
    <property type="evidence" value="ECO:0007669"/>
    <property type="project" value="InterPro"/>
</dbReference>
<dbReference type="InterPro" id="IPR029047">
    <property type="entry name" value="HSP70_peptide-bd_sf"/>
</dbReference>
<evidence type="ECO:0000313" key="4">
    <source>
        <dbReference type="Proteomes" id="UP000053424"/>
    </source>
</evidence>
<gene>
    <name evidence="3" type="ORF">M413DRAFT_72486</name>
</gene>
<protein>
    <submittedName>
        <fullName evidence="3">Uncharacterized protein</fullName>
    </submittedName>
</protein>
<dbReference type="GO" id="GO:0005524">
    <property type="term" value="F:ATP binding"/>
    <property type="evidence" value="ECO:0007669"/>
    <property type="project" value="UniProtKB-KW"/>
</dbReference>
<dbReference type="Gene3D" id="2.60.34.10">
    <property type="entry name" value="Substrate Binding Domain Of DNAk, Chain A, domain 1"/>
    <property type="match status" value="1"/>
</dbReference>
<dbReference type="InterPro" id="IPR013126">
    <property type="entry name" value="Hsp_70_fam"/>
</dbReference>
<dbReference type="HOGENOM" id="CLU_702183_0_0_1"/>
<reference evidence="3 4" key="1">
    <citation type="submission" date="2014-04" db="EMBL/GenBank/DDBJ databases">
        <authorList>
            <consortium name="DOE Joint Genome Institute"/>
            <person name="Kuo A."/>
            <person name="Gay G."/>
            <person name="Dore J."/>
            <person name="Kohler A."/>
            <person name="Nagy L.G."/>
            <person name="Floudas D."/>
            <person name="Copeland A."/>
            <person name="Barry K.W."/>
            <person name="Cichocki N."/>
            <person name="Veneault-Fourrey C."/>
            <person name="LaButti K."/>
            <person name="Lindquist E.A."/>
            <person name="Lipzen A."/>
            <person name="Lundell T."/>
            <person name="Morin E."/>
            <person name="Murat C."/>
            <person name="Sun H."/>
            <person name="Tunlid A."/>
            <person name="Henrissat B."/>
            <person name="Grigoriev I.V."/>
            <person name="Hibbett D.S."/>
            <person name="Martin F."/>
            <person name="Nordberg H.P."/>
            <person name="Cantor M.N."/>
            <person name="Hua S.X."/>
        </authorList>
    </citation>
    <scope>NUCLEOTIDE SEQUENCE [LARGE SCALE GENOMIC DNA]</scope>
    <source>
        <strain evidence="4">h7</strain>
    </source>
</reference>
<dbReference type="SUPFAM" id="SSF100920">
    <property type="entry name" value="Heat shock protein 70kD (HSP70), peptide-binding domain"/>
    <property type="match status" value="1"/>
</dbReference>
<organism evidence="3 4">
    <name type="scientific">Hebeloma cylindrosporum</name>
    <dbReference type="NCBI Taxonomy" id="76867"/>
    <lineage>
        <taxon>Eukaryota</taxon>
        <taxon>Fungi</taxon>
        <taxon>Dikarya</taxon>
        <taxon>Basidiomycota</taxon>
        <taxon>Agaricomycotina</taxon>
        <taxon>Agaricomycetes</taxon>
        <taxon>Agaricomycetidae</taxon>
        <taxon>Agaricales</taxon>
        <taxon>Agaricineae</taxon>
        <taxon>Hymenogastraceae</taxon>
        <taxon>Hebeloma</taxon>
    </lineage>
</organism>
<sequence>ISMVLAGLCISRDGIDIALVSGEDGALQESDSTPLHINPIEIDANALSAPFTSLRSQYPAELTVLTTSTQLNSGRREEMLPTLGLTGYDCSFIDYISGYVAGLSAEVVASAPYLLVFEITPTIFIAQLVTTRVEGTKHIYVPVYVEATTSSTTTLPNFVGQIFAWAQDHNYKLYQCVFLDPPSGLVESSAMQTALTPDCPSIIVNGAQLAKSAAASAFLNLEELRDPHWVFGLYMAPCPISFVVNNMPPTLIIPCSETIPAYQDITFTTSEENQTSISVEFACGKHDARPDDKLIFARLTLGGLHPSPAGQGQITVSTCSDVDGGSIEVFQGTERKNAKVRAVAEIPYQFKSRDYKVLKSVRC</sequence>
<name>A0A0C2YJG5_HEBCY</name>
<dbReference type="AlphaFoldDB" id="A0A0C2YJG5"/>
<accession>A0A0C2YJG5</accession>
<dbReference type="EMBL" id="KN831781">
    <property type="protein sequence ID" value="KIM41157.1"/>
    <property type="molecule type" value="Genomic_DNA"/>
</dbReference>
<proteinExistence type="predicted"/>
<keyword evidence="4" id="KW-1185">Reference proteome</keyword>
<evidence type="ECO:0000313" key="3">
    <source>
        <dbReference type="EMBL" id="KIM41157.1"/>
    </source>
</evidence>
<keyword evidence="1" id="KW-0547">Nucleotide-binding</keyword>
<dbReference type="Proteomes" id="UP000053424">
    <property type="component" value="Unassembled WGS sequence"/>
</dbReference>
<evidence type="ECO:0000256" key="2">
    <source>
        <dbReference type="ARBA" id="ARBA00022840"/>
    </source>
</evidence>
<evidence type="ECO:0000256" key="1">
    <source>
        <dbReference type="ARBA" id="ARBA00022741"/>
    </source>
</evidence>
<keyword evidence="2" id="KW-0067">ATP-binding</keyword>